<keyword evidence="3" id="KW-1185">Reference proteome</keyword>
<evidence type="ECO:0000313" key="2">
    <source>
        <dbReference type="EMBL" id="WBO21955.1"/>
    </source>
</evidence>
<proteinExistence type="predicted"/>
<organism evidence="2 3">
    <name type="scientific">Sphingomonas abietis</name>
    <dbReference type="NCBI Taxonomy" id="3012344"/>
    <lineage>
        <taxon>Bacteria</taxon>
        <taxon>Pseudomonadati</taxon>
        <taxon>Pseudomonadota</taxon>
        <taxon>Alphaproteobacteria</taxon>
        <taxon>Sphingomonadales</taxon>
        <taxon>Sphingomonadaceae</taxon>
        <taxon>Sphingomonas</taxon>
    </lineage>
</organism>
<protein>
    <submittedName>
        <fullName evidence="2">Uncharacterized protein</fullName>
    </submittedName>
</protein>
<evidence type="ECO:0000313" key="3">
    <source>
        <dbReference type="Proteomes" id="UP001210865"/>
    </source>
</evidence>
<feature type="region of interest" description="Disordered" evidence="1">
    <location>
        <begin position="1"/>
        <end position="100"/>
    </location>
</feature>
<dbReference type="EMBL" id="CP115174">
    <property type="protein sequence ID" value="WBO21955.1"/>
    <property type="molecule type" value="Genomic_DNA"/>
</dbReference>
<feature type="compositionally biased region" description="Polar residues" evidence="1">
    <location>
        <begin position="89"/>
        <end position="100"/>
    </location>
</feature>
<evidence type="ECO:0000256" key="1">
    <source>
        <dbReference type="SAM" id="MobiDB-lite"/>
    </source>
</evidence>
<dbReference type="RefSeq" id="WP_270076603.1">
    <property type="nucleotide sequence ID" value="NZ_CP115174.1"/>
</dbReference>
<dbReference type="InterPro" id="IPR036812">
    <property type="entry name" value="NAD(P)_OxRdtase_dom_sf"/>
</dbReference>
<dbReference type="Proteomes" id="UP001210865">
    <property type="component" value="Chromosome"/>
</dbReference>
<accession>A0ABY7NK86</accession>
<gene>
    <name evidence="2" type="ORF">PBT88_17595</name>
</gene>
<sequence length="100" mass="10391">MIVTTRDPIDPRSHRPAAFGQADARDTPKPAPKAGIALFDTAPGYGTGLNSRFAPRGRRGHGIPRAVGHGTSSTKVTHLGKIAPRQSARPDNSNRGGSAG</sequence>
<reference evidence="2 3" key="1">
    <citation type="submission" date="2022-12" db="EMBL/GenBank/DDBJ databases">
        <title>Sphingomonas abieness sp. nov., an endophytic bacterium isolated from Abies koreana.</title>
        <authorList>
            <person name="Jiang L."/>
            <person name="Lee J."/>
        </authorList>
    </citation>
    <scope>NUCLEOTIDE SEQUENCE [LARGE SCALE GENOMIC DNA]</scope>
    <source>
        <strain evidence="3">PAMB 00755</strain>
    </source>
</reference>
<dbReference type="SUPFAM" id="SSF51430">
    <property type="entry name" value="NAD(P)-linked oxidoreductase"/>
    <property type="match status" value="1"/>
</dbReference>
<name>A0ABY7NK86_9SPHN</name>